<comment type="caution">
    <text evidence="1">The sequence shown here is derived from an EMBL/GenBank/DDBJ whole genome shotgun (WGS) entry which is preliminary data.</text>
</comment>
<evidence type="ECO:0000313" key="2">
    <source>
        <dbReference type="Proteomes" id="UP001159663"/>
    </source>
</evidence>
<reference evidence="1" key="1">
    <citation type="submission" date="2022-01" db="EMBL/GenBank/DDBJ databases">
        <title>Vibrio aestuarianus Clade A and Clade B isolates are associated with Pacific oyster (Crassostrea gigas) disease outbreaks across Ireland.</title>
        <authorList>
            <person name="Coyle N."/>
            <person name="O'Toole C."/>
            <person name="Thomas J.C.L."/>
            <person name="Ryder D."/>
            <person name="Cheslett D."/>
            <person name="Feist S."/>
            <person name="Bean T."/>
            <person name="Joseph A."/>
            <person name="Waina A."/>
            <person name="Feil E."/>
            <person name="Verner-Jeffreys D.W."/>
        </authorList>
    </citation>
    <scope>NUCLEOTIDE SEQUENCE</scope>
    <source>
        <strain evidence="1">S/17/14 A</strain>
    </source>
</reference>
<evidence type="ECO:0008006" key="3">
    <source>
        <dbReference type="Google" id="ProtNLM"/>
    </source>
</evidence>
<dbReference type="RefSeq" id="WP_280534657.1">
    <property type="nucleotide sequence ID" value="NZ_JAKMYX010000121.1"/>
</dbReference>
<gene>
    <name evidence="1" type="ORF">L8R85_21840</name>
</gene>
<organism evidence="1 2">
    <name type="scientific">Vibrio splendidus</name>
    <dbReference type="NCBI Taxonomy" id="29497"/>
    <lineage>
        <taxon>Bacteria</taxon>
        <taxon>Pseudomonadati</taxon>
        <taxon>Pseudomonadota</taxon>
        <taxon>Gammaproteobacteria</taxon>
        <taxon>Vibrionales</taxon>
        <taxon>Vibrionaceae</taxon>
        <taxon>Vibrio</taxon>
    </lineage>
</organism>
<name>A0AA43G5U4_VIBSP</name>
<sequence length="177" mass="20980">MKKSNKYRVNKDIYEILFPRTIFKLSVQEIRREFAIRSTRVDEEQPTMRAFIGRELKRLEKAGLLTGKGYGAYRIYRKTLGFYEANFFLTKRRNYPNRNKDINLLEELERERSDIEFELSAALTEVDEYSLLMERSVKLKPLLTPLYNEANNKASSLVAKLNVRKKTLNLITKKNQF</sequence>
<proteinExistence type="predicted"/>
<dbReference type="AlphaFoldDB" id="A0AA43G5U4"/>
<protein>
    <recommendedName>
        <fullName evidence="3">Response regulator</fullName>
    </recommendedName>
</protein>
<evidence type="ECO:0000313" key="1">
    <source>
        <dbReference type="EMBL" id="MDH5923675.1"/>
    </source>
</evidence>
<accession>A0AA43G5U4</accession>
<dbReference type="Proteomes" id="UP001159663">
    <property type="component" value="Unassembled WGS sequence"/>
</dbReference>
<dbReference type="EMBL" id="JAKMYX010000121">
    <property type="protein sequence ID" value="MDH5923675.1"/>
    <property type="molecule type" value="Genomic_DNA"/>
</dbReference>